<evidence type="ECO:0000313" key="10">
    <source>
        <dbReference type="Proteomes" id="UP000612352"/>
    </source>
</evidence>
<evidence type="ECO:0000256" key="4">
    <source>
        <dbReference type="ARBA" id="ARBA00022989"/>
    </source>
</evidence>
<feature type="region of interest" description="Disordered" evidence="6">
    <location>
        <begin position="294"/>
        <end position="323"/>
    </location>
</feature>
<gene>
    <name evidence="9" type="ORF">I8D64_13265</name>
</gene>
<protein>
    <submittedName>
        <fullName evidence="9">EamA family transporter</fullName>
    </submittedName>
</protein>
<keyword evidence="3 7" id="KW-0812">Transmembrane</keyword>
<feature type="domain" description="EamA" evidence="8">
    <location>
        <begin position="143"/>
        <end position="284"/>
    </location>
</feature>
<dbReference type="PANTHER" id="PTHR32322">
    <property type="entry name" value="INNER MEMBRANE TRANSPORTER"/>
    <property type="match status" value="1"/>
</dbReference>
<evidence type="ECO:0000313" key="9">
    <source>
        <dbReference type="EMBL" id="MBK0332365.1"/>
    </source>
</evidence>
<organism evidence="9 10">
    <name type="scientific">Brachybacterium halotolerans</name>
    <dbReference type="NCBI Taxonomy" id="2795215"/>
    <lineage>
        <taxon>Bacteria</taxon>
        <taxon>Bacillati</taxon>
        <taxon>Actinomycetota</taxon>
        <taxon>Actinomycetes</taxon>
        <taxon>Micrococcales</taxon>
        <taxon>Dermabacteraceae</taxon>
        <taxon>Brachybacterium</taxon>
    </lineage>
</organism>
<proteinExistence type="inferred from homology"/>
<evidence type="ECO:0000259" key="8">
    <source>
        <dbReference type="Pfam" id="PF00892"/>
    </source>
</evidence>
<feature type="domain" description="EamA" evidence="8">
    <location>
        <begin position="7"/>
        <end position="130"/>
    </location>
</feature>
<dbReference type="PANTHER" id="PTHR32322:SF9">
    <property type="entry name" value="AMINO-ACID METABOLITE EFFLUX PUMP-RELATED"/>
    <property type="match status" value="1"/>
</dbReference>
<feature type="transmembrane region" description="Helical" evidence="7">
    <location>
        <begin position="242"/>
        <end position="261"/>
    </location>
</feature>
<evidence type="ECO:0000256" key="5">
    <source>
        <dbReference type="ARBA" id="ARBA00023136"/>
    </source>
</evidence>
<keyword evidence="4 7" id="KW-1133">Transmembrane helix</keyword>
<dbReference type="Pfam" id="PF00892">
    <property type="entry name" value="EamA"/>
    <property type="match status" value="2"/>
</dbReference>
<evidence type="ECO:0000256" key="3">
    <source>
        <dbReference type="ARBA" id="ARBA00022692"/>
    </source>
</evidence>
<feature type="transmembrane region" description="Helical" evidence="7">
    <location>
        <begin position="267"/>
        <end position="286"/>
    </location>
</feature>
<keyword evidence="10" id="KW-1185">Reference proteome</keyword>
<dbReference type="InterPro" id="IPR050638">
    <property type="entry name" value="AA-Vitamin_Transporters"/>
</dbReference>
<feature type="transmembrane region" description="Helical" evidence="7">
    <location>
        <begin position="210"/>
        <end position="230"/>
    </location>
</feature>
<feature type="transmembrane region" description="Helical" evidence="7">
    <location>
        <begin position="32"/>
        <end position="51"/>
    </location>
</feature>
<evidence type="ECO:0000256" key="2">
    <source>
        <dbReference type="ARBA" id="ARBA00007362"/>
    </source>
</evidence>
<dbReference type="SUPFAM" id="SSF103481">
    <property type="entry name" value="Multidrug resistance efflux transporter EmrE"/>
    <property type="match status" value="2"/>
</dbReference>
<dbReference type="InterPro" id="IPR000620">
    <property type="entry name" value="EamA_dom"/>
</dbReference>
<feature type="transmembrane region" description="Helical" evidence="7">
    <location>
        <begin position="86"/>
        <end position="107"/>
    </location>
</feature>
<feature type="transmembrane region" description="Helical" evidence="7">
    <location>
        <begin position="139"/>
        <end position="159"/>
    </location>
</feature>
<feature type="transmembrane region" description="Helical" evidence="7">
    <location>
        <begin position="58"/>
        <end position="80"/>
    </location>
</feature>
<reference evidence="9 10" key="1">
    <citation type="submission" date="2020-12" db="EMBL/GenBank/DDBJ databases">
        <title>Brachybacterium sp. MASK1Z-5, whole genome shotgun sequence.</title>
        <authorList>
            <person name="Tuo L."/>
        </authorList>
    </citation>
    <scope>NUCLEOTIDE SEQUENCE [LARGE SCALE GENOMIC DNA]</scope>
    <source>
        <strain evidence="9 10">MASK1Z-5</strain>
    </source>
</reference>
<dbReference type="RefSeq" id="WP_200503259.1">
    <property type="nucleotide sequence ID" value="NZ_JAEDAJ010000008.1"/>
</dbReference>
<feature type="transmembrane region" description="Helical" evidence="7">
    <location>
        <begin position="171"/>
        <end position="190"/>
    </location>
</feature>
<evidence type="ECO:0000256" key="6">
    <source>
        <dbReference type="SAM" id="MobiDB-lite"/>
    </source>
</evidence>
<evidence type="ECO:0000256" key="7">
    <source>
        <dbReference type="SAM" id="Phobius"/>
    </source>
</evidence>
<accession>A0ABS1BEC9</accession>
<keyword evidence="5 7" id="KW-0472">Membrane</keyword>
<evidence type="ECO:0000256" key="1">
    <source>
        <dbReference type="ARBA" id="ARBA00004141"/>
    </source>
</evidence>
<comment type="similarity">
    <text evidence="2">Belongs to the EamA transporter family.</text>
</comment>
<name>A0ABS1BEC9_9MICO</name>
<sequence>MPSRHRLLAIAVAAIWGVNFLAIDASLAQFPPLFLVALRFALIAIPTVLLVRPPQVPLRWLLGYGLGFGVAQYSLLYIAMTLGMPAGLASLVLQASAPFTVLLGVLFTRESLGRRAGIGIAVAVLGLAVVGWHRAENAAIWPFVLTLLAGLGWAIGNICTREARSTQPLRLVLWMSVIPPIPTLALSLLVEGPQRIAASADGLLTSRGLLAILGLLYTVVIATLVASGIWSWLMSRHPAGSVAPFSMLVPVVGMSAAWIVLSQGVAPLELAGGVLVVGGVLLASWAPGRARRARLPEGTVPDQERQIARPAPGAEEARVASRP</sequence>
<comment type="caution">
    <text evidence="9">The sequence shown here is derived from an EMBL/GenBank/DDBJ whole genome shotgun (WGS) entry which is preliminary data.</text>
</comment>
<dbReference type="EMBL" id="JAEDAJ010000008">
    <property type="protein sequence ID" value="MBK0332365.1"/>
    <property type="molecule type" value="Genomic_DNA"/>
</dbReference>
<dbReference type="Proteomes" id="UP000612352">
    <property type="component" value="Unassembled WGS sequence"/>
</dbReference>
<comment type="subcellular location">
    <subcellularLocation>
        <location evidence="1">Membrane</location>
        <topology evidence="1">Multi-pass membrane protein</topology>
    </subcellularLocation>
</comment>
<feature type="transmembrane region" description="Helical" evidence="7">
    <location>
        <begin position="116"/>
        <end position="133"/>
    </location>
</feature>
<dbReference type="InterPro" id="IPR037185">
    <property type="entry name" value="EmrE-like"/>
</dbReference>